<dbReference type="PANTHER" id="PTHR42850">
    <property type="entry name" value="METALLOPHOSPHOESTERASE"/>
    <property type="match status" value="1"/>
</dbReference>
<dbReference type="SUPFAM" id="SSF56300">
    <property type="entry name" value="Metallo-dependent phosphatases"/>
    <property type="match status" value="1"/>
</dbReference>
<dbReference type="EMBL" id="JACHFK010000021">
    <property type="protein sequence ID" value="MBB5379140.1"/>
    <property type="molecule type" value="Genomic_DNA"/>
</dbReference>
<dbReference type="InterPro" id="IPR011152">
    <property type="entry name" value="Pesterase_MJ0912"/>
</dbReference>
<dbReference type="PROSITE" id="PS01269">
    <property type="entry name" value="UPF0025"/>
    <property type="match status" value="1"/>
</dbReference>
<dbReference type="EMBL" id="BNAJ01000022">
    <property type="protein sequence ID" value="GHF64946.1"/>
    <property type="molecule type" value="Genomic_DNA"/>
</dbReference>
<evidence type="ECO:0000313" key="6">
    <source>
        <dbReference type="Proteomes" id="UP000619376"/>
    </source>
</evidence>
<dbReference type="InterPro" id="IPR029052">
    <property type="entry name" value="Metallo-depent_PP-like"/>
</dbReference>
<dbReference type="GO" id="GO:0016791">
    <property type="term" value="F:phosphatase activity"/>
    <property type="evidence" value="ECO:0007669"/>
    <property type="project" value="TreeGrafter"/>
</dbReference>
<feature type="domain" description="Calcineurin-like phosphoesterase" evidence="2">
    <location>
        <begin position="1"/>
        <end position="198"/>
    </location>
</feature>
<dbReference type="PANTHER" id="PTHR42850:SF2">
    <property type="entry name" value="BLL5683 PROTEIN"/>
    <property type="match status" value="1"/>
</dbReference>
<dbReference type="Proteomes" id="UP000619376">
    <property type="component" value="Unassembled WGS sequence"/>
</dbReference>
<dbReference type="PIRSF" id="PIRSF000883">
    <property type="entry name" value="Pesterase_MJ0912"/>
    <property type="match status" value="1"/>
</dbReference>
<protein>
    <submittedName>
        <fullName evidence="3 4">Phosphoesterase</fullName>
    </submittedName>
</protein>
<name>A0A7W8KJM3_9DEIO</name>
<dbReference type="Gene3D" id="3.60.21.10">
    <property type="match status" value="1"/>
</dbReference>
<dbReference type="AlphaFoldDB" id="A0A7W8KJM3"/>
<dbReference type="InterPro" id="IPR020935">
    <property type="entry name" value="PdiEstase_YfcE_CS"/>
</dbReference>
<evidence type="ECO:0000313" key="5">
    <source>
        <dbReference type="Proteomes" id="UP000539473"/>
    </source>
</evidence>
<dbReference type="RefSeq" id="WP_184116209.1">
    <property type="nucleotide sequence ID" value="NZ_BNAJ01000022.1"/>
</dbReference>
<evidence type="ECO:0000256" key="1">
    <source>
        <dbReference type="ARBA" id="ARBA00008950"/>
    </source>
</evidence>
<keyword evidence="6" id="KW-1185">Reference proteome</keyword>
<reference evidence="3" key="1">
    <citation type="journal article" date="2014" name="Int. J. Syst. Evol. Microbiol.">
        <title>Complete genome of a new Firmicutes species belonging to the dominant human colonic microbiota ('Ruminococcus bicirculans') reveals two chromosomes and a selective capacity to utilize plant glucans.</title>
        <authorList>
            <consortium name="NISC Comparative Sequencing Program"/>
            <person name="Wegmann U."/>
            <person name="Louis P."/>
            <person name="Goesmann A."/>
            <person name="Henrissat B."/>
            <person name="Duncan S.H."/>
            <person name="Flint H.J."/>
        </authorList>
    </citation>
    <scope>NUCLEOTIDE SEQUENCE</scope>
    <source>
        <strain evidence="3">CGMCC 1.18437</strain>
    </source>
</reference>
<comment type="similarity">
    <text evidence="1">Belongs to the metallophosphoesterase superfamily. YfcE family.</text>
</comment>
<gene>
    <name evidence="3" type="ORF">GCM10017781_45920</name>
    <name evidence="4" type="ORF">HNQ07_004655</name>
</gene>
<sequence>MRIGLIADIQGNRHALDAVLAELGRFEVYTTLCAGDLVGYAAHPNDLVLRLRAEAIPSVLGNQDQACGWRLTRANLTPGTPHTEILRRAALEWTQAELLEEHRAYLRGLPRLMRLPLAGHSVTVLHGGLSRLDEQLTPDVPAVLEALARQLKSDVVILGHSHQAFVHSCAETLIINPGSVGRSVNGDPRARFAVLDLANLHVELCRVDYDLAGATDAILRSALPMELGLLLARGQAARGEARAQRPSKEHP</sequence>
<evidence type="ECO:0000313" key="4">
    <source>
        <dbReference type="EMBL" id="MBB5379140.1"/>
    </source>
</evidence>
<comment type="caution">
    <text evidence="4">The sequence shown here is derived from an EMBL/GenBank/DDBJ whole genome shotgun (WGS) entry which is preliminary data.</text>
</comment>
<accession>A0A7W8KJM3</accession>
<dbReference type="InterPro" id="IPR050126">
    <property type="entry name" value="Ap4A_hydrolase"/>
</dbReference>
<dbReference type="Pfam" id="PF12850">
    <property type="entry name" value="Metallophos_2"/>
    <property type="match status" value="1"/>
</dbReference>
<organism evidence="4 5">
    <name type="scientific">Deinococcus metalli</name>
    <dbReference type="NCBI Taxonomy" id="1141878"/>
    <lineage>
        <taxon>Bacteria</taxon>
        <taxon>Thermotogati</taxon>
        <taxon>Deinococcota</taxon>
        <taxon>Deinococci</taxon>
        <taxon>Deinococcales</taxon>
        <taxon>Deinococcaceae</taxon>
        <taxon>Deinococcus</taxon>
    </lineage>
</organism>
<dbReference type="GO" id="GO:0005737">
    <property type="term" value="C:cytoplasm"/>
    <property type="evidence" value="ECO:0007669"/>
    <property type="project" value="TreeGrafter"/>
</dbReference>
<dbReference type="Proteomes" id="UP000539473">
    <property type="component" value="Unassembled WGS sequence"/>
</dbReference>
<evidence type="ECO:0000259" key="2">
    <source>
        <dbReference type="Pfam" id="PF12850"/>
    </source>
</evidence>
<evidence type="ECO:0000313" key="3">
    <source>
        <dbReference type="EMBL" id="GHF64946.1"/>
    </source>
</evidence>
<reference evidence="3" key="4">
    <citation type="submission" date="2024-05" db="EMBL/GenBank/DDBJ databases">
        <authorList>
            <person name="Sun Q."/>
            <person name="Zhou Y."/>
        </authorList>
    </citation>
    <scope>NUCLEOTIDE SEQUENCE</scope>
    <source>
        <strain evidence="3">CGMCC 1.18437</strain>
    </source>
</reference>
<proteinExistence type="inferred from homology"/>
<reference evidence="4 5" key="3">
    <citation type="submission" date="2020-08" db="EMBL/GenBank/DDBJ databases">
        <title>Genomic Encyclopedia of Type Strains, Phase IV (KMG-IV): sequencing the most valuable type-strain genomes for metagenomic binning, comparative biology and taxonomic classification.</title>
        <authorList>
            <person name="Goeker M."/>
        </authorList>
    </citation>
    <scope>NUCLEOTIDE SEQUENCE [LARGE SCALE GENOMIC DNA]</scope>
    <source>
        <strain evidence="4 5">DSM 27521</strain>
    </source>
</reference>
<reference evidence="6" key="2">
    <citation type="journal article" date="2019" name="Int. J. Syst. Evol. Microbiol.">
        <title>The Global Catalogue of Microorganisms (GCM) 10K type strain sequencing project: providing services to taxonomists for standard genome sequencing and annotation.</title>
        <authorList>
            <consortium name="The Broad Institute Genomics Platform"/>
            <consortium name="The Broad Institute Genome Sequencing Center for Infectious Disease"/>
            <person name="Wu L."/>
            <person name="Ma J."/>
        </authorList>
    </citation>
    <scope>NUCLEOTIDE SEQUENCE [LARGE SCALE GENOMIC DNA]</scope>
    <source>
        <strain evidence="6">CGMCC 1.18437</strain>
    </source>
</reference>
<dbReference type="InterPro" id="IPR024654">
    <property type="entry name" value="Calcineurin-like_PHP_lpxH"/>
</dbReference>